<dbReference type="Proteomes" id="UP000295781">
    <property type="component" value="Chromosome"/>
</dbReference>
<dbReference type="RefSeq" id="WP_129353907.1">
    <property type="nucleotide sequence ID" value="NZ_CP012670.1"/>
</dbReference>
<dbReference type="AlphaFoldDB" id="A0A4P2QAQ2"/>
<organism evidence="1 2">
    <name type="scientific">Sorangium cellulosum</name>
    <name type="common">Polyangium cellulosum</name>
    <dbReference type="NCBI Taxonomy" id="56"/>
    <lineage>
        <taxon>Bacteria</taxon>
        <taxon>Pseudomonadati</taxon>
        <taxon>Myxococcota</taxon>
        <taxon>Polyangia</taxon>
        <taxon>Polyangiales</taxon>
        <taxon>Polyangiaceae</taxon>
        <taxon>Sorangium</taxon>
    </lineage>
</organism>
<evidence type="ECO:0000313" key="1">
    <source>
        <dbReference type="EMBL" id="AUX26356.1"/>
    </source>
</evidence>
<reference evidence="1 2" key="1">
    <citation type="submission" date="2015-09" db="EMBL/GenBank/DDBJ databases">
        <title>Sorangium comparison.</title>
        <authorList>
            <person name="Zaburannyi N."/>
            <person name="Bunk B."/>
            <person name="Overmann J."/>
            <person name="Mueller R."/>
        </authorList>
    </citation>
    <scope>NUCLEOTIDE SEQUENCE [LARGE SCALE GENOMIC DNA]</scope>
    <source>
        <strain evidence="1 2">So ceGT47</strain>
    </source>
</reference>
<sequence length="121" mass="13781">MAKITVYETFYKSDIEALLDAGIHVSLAFDASHRRVEKSVHLELLIDASRAAIQRLRSCNNSTYIKLKGALMYGEGIHKLECHHFEQDIVDGSPKSYEIRQNRAIVRHGDVGEVVQDIGWW</sequence>
<protein>
    <submittedName>
        <fullName evidence="1">Uncharacterized protein</fullName>
    </submittedName>
</protein>
<accession>A0A4P2QAQ2</accession>
<dbReference type="OrthoDB" id="5514216at2"/>
<gene>
    <name evidence="1" type="ORF">SOCEGT47_069170</name>
</gene>
<dbReference type="EMBL" id="CP012670">
    <property type="protein sequence ID" value="AUX26356.1"/>
    <property type="molecule type" value="Genomic_DNA"/>
</dbReference>
<name>A0A4P2QAQ2_SORCE</name>
<proteinExistence type="predicted"/>
<evidence type="ECO:0000313" key="2">
    <source>
        <dbReference type="Proteomes" id="UP000295781"/>
    </source>
</evidence>